<sequence>MTGLTFSFAASRSSRSASATRRALPVCEAEISVMAGISTAVGGTPATAPGCWFSIPRNSRRPGRAGWVKIGSRGPEARQLLRVKGKQI</sequence>
<evidence type="ECO:0000313" key="3">
    <source>
        <dbReference type="Proteomes" id="UP000318237"/>
    </source>
</evidence>
<accession>A0A4Y5ZPG6</accession>
<dbReference type="Proteomes" id="UP000318237">
    <property type="component" value="Chromosome"/>
</dbReference>
<proteinExistence type="predicted"/>
<evidence type="ECO:0000313" key="2">
    <source>
        <dbReference type="EMBL" id="QDE47680.1"/>
    </source>
</evidence>
<name>A0A4Y5ZPG6_9ENTR</name>
<gene>
    <name evidence="2" type="ORF">EIN43_22800</name>
</gene>
<protein>
    <submittedName>
        <fullName evidence="2">Uncharacterized protein</fullName>
    </submittedName>
</protein>
<dbReference type="EMBL" id="CP041054">
    <property type="protein sequence ID" value="QDE47680.1"/>
    <property type="molecule type" value="Genomic_DNA"/>
</dbReference>
<feature type="region of interest" description="Disordered" evidence="1">
    <location>
        <begin position="1"/>
        <end position="21"/>
    </location>
</feature>
<reference evidence="2 3" key="1">
    <citation type="submission" date="2019-06" db="EMBL/GenBank/DDBJ databases">
        <title>Whole genome sequencing of XDR Enterobacter.</title>
        <authorList>
            <person name="Gnana Soundari P."/>
            <person name="Vijayakumar R."/>
            <person name="Krishnan P."/>
        </authorList>
    </citation>
    <scope>NUCLEOTIDE SEQUENCE [LARGE SCALE GENOMIC DNA]</scope>
    <source>
        <strain evidence="2 3">C126</strain>
    </source>
</reference>
<evidence type="ECO:0000256" key="1">
    <source>
        <dbReference type="SAM" id="MobiDB-lite"/>
    </source>
</evidence>
<dbReference type="AlphaFoldDB" id="A0A4Y5ZPG6"/>
<organism evidence="2 3">
    <name type="scientific">Enterobacter hormaechei</name>
    <dbReference type="NCBI Taxonomy" id="158836"/>
    <lineage>
        <taxon>Bacteria</taxon>
        <taxon>Pseudomonadati</taxon>
        <taxon>Pseudomonadota</taxon>
        <taxon>Gammaproteobacteria</taxon>
        <taxon>Enterobacterales</taxon>
        <taxon>Enterobacteriaceae</taxon>
        <taxon>Enterobacter</taxon>
        <taxon>Enterobacter cloacae complex</taxon>
    </lineage>
</organism>